<dbReference type="Gene3D" id="3.80.10.10">
    <property type="entry name" value="Ribonuclease Inhibitor"/>
    <property type="match status" value="1"/>
</dbReference>
<name>A0ABD3Q6F1_9STRA</name>
<feature type="compositionally biased region" description="Basic and acidic residues" evidence="4">
    <location>
        <begin position="286"/>
        <end position="303"/>
    </location>
</feature>
<evidence type="ECO:0000313" key="6">
    <source>
        <dbReference type="Proteomes" id="UP001530400"/>
    </source>
</evidence>
<keyword evidence="3" id="KW-0677">Repeat</keyword>
<sequence length="319" mass="35251">MKLIGNQQNRYLQKTLDNIAKNDPNTVNVVLNGFAINETKLAALAMSLVNNEHVKSLYLHNTGINPKGANLLAFALRSNKTLEHLSLNDNIIGSEGCSAFAAALYENRTIESLELSNNGITSHGAKKLSKMLKEKHDVTSLSRIFIDGNDDIDQEILDKIDRYCLKARARSCRSSCNKSHASTSPCSDNGSLTSSQHEPLRDSAGSARADLGTVPSKKAEYDLFKEVIGYESVNSLHTSLNASNLASYIERVHKNENRRALEEELGPEYFASNTDLGTSFLSTASDKQDCNNGKKKDKPDGHFRGMKWPSKRRVQNLIH</sequence>
<dbReference type="EMBL" id="JALLPJ020000334">
    <property type="protein sequence ID" value="KAL3795106.1"/>
    <property type="molecule type" value="Genomic_DNA"/>
</dbReference>
<dbReference type="AlphaFoldDB" id="A0ABD3Q6F1"/>
<dbReference type="InterPro" id="IPR027038">
    <property type="entry name" value="RanGap"/>
</dbReference>
<dbReference type="InterPro" id="IPR032675">
    <property type="entry name" value="LRR_dom_sf"/>
</dbReference>
<dbReference type="SMART" id="SM00368">
    <property type="entry name" value="LRR_RI"/>
    <property type="match status" value="3"/>
</dbReference>
<reference evidence="5 6" key="1">
    <citation type="submission" date="2024-10" db="EMBL/GenBank/DDBJ databases">
        <title>Updated reference genomes for cyclostephanoid diatoms.</title>
        <authorList>
            <person name="Roberts W.R."/>
            <person name="Alverson A.J."/>
        </authorList>
    </citation>
    <scope>NUCLEOTIDE SEQUENCE [LARGE SCALE GENOMIC DNA]</scope>
    <source>
        <strain evidence="5 6">AJA010-31</strain>
    </source>
</reference>
<evidence type="ECO:0000313" key="5">
    <source>
        <dbReference type="EMBL" id="KAL3795106.1"/>
    </source>
</evidence>
<dbReference type="PANTHER" id="PTHR24113:SF12">
    <property type="entry name" value="RAN GTPASE-ACTIVATING PROTEIN 1"/>
    <property type="match status" value="1"/>
</dbReference>
<keyword evidence="1" id="KW-0343">GTPase activation</keyword>
<evidence type="ECO:0000256" key="3">
    <source>
        <dbReference type="ARBA" id="ARBA00022737"/>
    </source>
</evidence>
<dbReference type="GO" id="GO:0005096">
    <property type="term" value="F:GTPase activator activity"/>
    <property type="evidence" value="ECO:0007669"/>
    <property type="project" value="UniProtKB-KW"/>
</dbReference>
<dbReference type="InterPro" id="IPR001611">
    <property type="entry name" value="Leu-rich_rpt"/>
</dbReference>
<dbReference type="Pfam" id="PF13516">
    <property type="entry name" value="LRR_6"/>
    <property type="match status" value="2"/>
</dbReference>
<feature type="region of interest" description="Disordered" evidence="4">
    <location>
        <begin position="175"/>
        <end position="211"/>
    </location>
</feature>
<dbReference type="PANTHER" id="PTHR24113">
    <property type="entry name" value="RAN GTPASE-ACTIVATING PROTEIN 1"/>
    <property type="match status" value="1"/>
</dbReference>
<keyword evidence="2" id="KW-0433">Leucine-rich repeat</keyword>
<feature type="compositionally biased region" description="Basic residues" evidence="4">
    <location>
        <begin position="309"/>
        <end position="319"/>
    </location>
</feature>
<evidence type="ECO:0000256" key="1">
    <source>
        <dbReference type="ARBA" id="ARBA00022468"/>
    </source>
</evidence>
<feature type="region of interest" description="Disordered" evidence="4">
    <location>
        <begin position="282"/>
        <end position="319"/>
    </location>
</feature>
<dbReference type="Proteomes" id="UP001530400">
    <property type="component" value="Unassembled WGS sequence"/>
</dbReference>
<gene>
    <name evidence="5" type="ORF">ACHAWO_009269</name>
</gene>
<evidence type="ECO:0000256" key="4">
    <source>
        <dbReference type="SAM" id="MobiDB-lite"/>
    </source>
</evidence>
<proteinExistence type="predicted"/>
<feature type="compositionally biased region" description="Polar residues" evidence="4">
    <location>
        <begin position="175"/>
        <end position="197"/>
    </location>
</feature>
<dbReference type="SUPFAM" id="SSF52047">
    <property type="entry name" value="RNI-like"/>
    <property type="match status" value="1"/>
</dbReference>
<protein>
    <submittedName>
        <fullName evidence="5">Uncharacterized protein</fullName>
    </submittedName>
</protein>
<evidence type="ECO:0000256" key="2">
    <source>
        <dbReference type="ARBA" id="ARBA00022614"/>
    </source>
</evidence>
<keyword evidence="6" id="KW-1185">Reference proteome</keyword>
<accession>A0ABD3Q6F1</accession>
<comment type="caution">
    <text evidence="5">The sequence shown here is derived from an EMBL/GenBank/DDBJ whole genome shotgun (WGS) entry which is preliminary data.</text>
</comment>
<organism evidence="5 6">
    <name type="scientific">Cyclotella atomus</name>
    <dbReference type="NCBI Taxonomy" id="382360"/>
    <lineage>
        <taxon>Eukaryota</taxon>
        <taxon>Sar</taxon>
        <taxon>Stramenopiles</taxon>
        <taxon>Ochrophyta</taxon>
        <taxon>Bacillariophyta</taxon>
        <taxon>Coscinodiscophyceae</taxon>
        <taxon>Thalassiosirophycidae</taxon>
        <taxon>Stephanodiscales</taxon>
        <taxon>Stephanodiscaceae</taxon>
        <taxon>Cyclotella</taxon>
    </lineage>
</organism>